<organism evidence="1 2">
    <name type="scientific">Microctonus hyperodae</name>
    <name type="common">Parasitoid wasp</name>
    <dbReference type="NCBI Taxonomy" id="165561"/>
    <lineage>
        <taxon>Eukaryota</taxon>
        <taxon>Metazoa</taxon>
        <taxon>Ecdysozoa</taxon>
        <taxon>Arthropoda</taxon>
        <taxon>Hexapoda</taxon>
        <taxon>Insecta</taxon>
        <taxon>Pterygota</taxon>
        <taxon>Neoptera</taxon>
        <taxon>Endopterygota</taxon>
        <taxon>Hymenoptera</taxon>
        <taxon>Apocrita</taxon>
        <taxon>Ichneumonoidea</taxon>
        <taxon>Braconidae</taxon>
        <taxon>Euphorinae</taxon>
        <taxon>Microctonus</taxon>
    </lineage>
</organism>
<reference evidence="1" key="2">
    <citation type="submission" date="2023-03" db="EMBL/GenBank/DDBJ databases">
        <authorList>
            <person name="Inwood S.N."/>
            <person name="Skelly J.G."/>
            <person name="Guhlin J."/>
            <person name="Harrop T.W.R."/>
            <person name="Goldson S.G."/>
            <person name="Dearden P.K."/>
        </authorList>
    </citation>
    <scope>NUCLEOTIDE SEQUENCE</scope>
    <source>
        <strain evidence="1">Lincoln</strain>
        <tissue evidence="1">Whole body</tissue>
    </source>
</reference>
<keyword evidence="2" id="KW-1185">Reference proteome</keyword>
<protein>
    <submittedName>
        <fullName evidence="1">Uncharacterized protein</fullName>
    </submittedName>
</protein>
<evidence type="ECO:0000313" key="1">
    <source>
        <dbReference type="EMBL" id="KAK0168873.1"/>
    </source>
</evidence>
<gene>
    <name evidence="1" type="ORF">PV327_002636</name>
</gene>
<name>A0AA39FG29_MICHY</name>
<proteinExistence type="predicted"/>
<accession>A0AA39FG29</accession>
<dbReference type="Proteomes" id="UP001168972">
    <property type="component" value="Unassembled WGS sequence"/>
</dbReference>
<dbReference type="EMBL" id="JAQQBR010001831">
    <property type="protein sequence ID" value="KAK0168873.1"/>
    <property type="molecule type" value="Genomic_DNA"/>
</dbReference>
<sequence length="132" mass="15056">MKLIGLYTSMVNGAAMYWENTGIADEDTYSGGKVTLIRSASWISEWEHTHRYTLRDDRKLNCAEFYPTEEIAYENNPTSLLQRAEAEVAGGCIRVPRRLLNDNKRNDISKRVGRRAWATKPGTLSDGEEEKK</sequence>
<evidence type="ECO:0000313" key="2">
    <source>
        <dbReference type="Proteomes" id="UP001168972"/>
    </source>
</evidence>
<dbReference type="AlphaFoldDB" id="A0AA39FG29"/>
<comment type="caution">
    <text evidence="1">The sequence shown here is derived from an EMBL/GenBank/DDBJ whole genome shotgun (WGS) entry which is preliminary data.</text>
</comment>
<reference evidence="1" key="1">
    <citation type="journal article" date="2023" name="bioRxiv">
        <title>Scaffold-level genome assemblies of two parasitoid biocontrol wasps reveal the parthenogenesis mechanism and an associated novel virus.</title>
        <authorList>
            <person name="Inwood S."/>
            <person name="Skelly J."/>
            <person name="Guhlin J."/>
            <person name="Harrop T."/>
            <person name="Goldson S."/>
            <person name="Dearden P."/>
        </authorList>
    </citation>
    <scope>NUCLEOTIDE SEQUENCE</scope>
    <source>
        <strain evidence="1">Lincoln</strain>
        <tissue evidence="1">Whole body</tissue>
    </source>
</reference>